<feature type="compositionally biased region" description="Basic and acidic residues" evidence="2">
    <location>
        <begin position="863"/>
        <end position="892"/>
    </location>
</feature>
<feature type="coiled-coil region" evidence="1">
    <location>
        <begin position="789"/>
        <end position="819"/>
    </location>
</feature>
<keyword evidence="4" id="KW-1185">Reference proteome</keyword>
<sequence>MSIFRDLKSTTYSELKNTFHGTKDFHNTLKSPIRLISPSRQVRGISTSLYRTRRPIKYDHFEKYDKVDRTMKRDNSDISNFINTKFQDYDKSLSQAFPSKETIDSQRSNTFNVRNNYSANKTLINNPRKMIGRNLVPKPLFNANNLTSDVMGRNKMRYNPKFRLGIKNKLKIRNVFSPKPIVTSPLSPKDLERISSGRNLYNVKRDLVETAKMRARFKRESIIKKKEVIITVKINDKGEIEKGKHEVDLHAVRWDQELITPNDLKYHKIDKESWRDFSRFIKTRNRTKTAYMGKKKKDEKIPYTYKVKESHIPLDVLFNFEINQIKAEEIVQQVKPKPITFRIIDENDNNPIPQTGRVRFEIEGGGEVLTSFVRKNEEEFFEFLVDFNTNNNKPRSKGKRQPFTTKVSVRKKAMGRTSAMSRHSRLSRATSRQGASSPNCLRVKSRFGNNEKRLSKIVSESGYSSSSVSSRNRNFGGINLNTYREGDSSRNSSNTKQSALKSSLDSSISSEEMRDYMANSGANQPKRPKKNRSSMLVNNFSKFEKANLKFNPNNSKIESMEQMKRVTSVKRSSLKRNNGKKDSKFLGDELKNLEIPQKMLNIPSPAAEQDFGMIQISKLTTMRAKGTPSGLISNKVQEATKKRMTIKSPMKFGRSSQMKIANRSSRLNNNDDFRNQASRIESRISRLNAPGAQAKTESRMSSLFFFDHQNENKVIDIKINNVNKDKFGKAQSKFKDKDQDKKMNSLLRRKNYSKWYIKPTLYHKAMKRTNKKILTKMFDKLEDTIEMYYKDADADVDENKKEQEDLKEKEKILEKMKLTRNPYTKMIKDVKLMKMKRKMDKGTYRFSGRGKKRENGDEEDTEGEGKKDSTDLFDKELNSILIDKKEGEGDEI</sequence>
<evidence type="ECO:0000256" key="2">
    <source>
        <dbReference type="SAM" id="MobiDB-lite"/>
    </source>
</evidence>
<reference evidence="3" key="1">
    <citation type="submission" date="2023-07" db="EMBL/GenBank/DDBJ databases">
        <authorList>
            <consortium name="AG Swart"/>
            <person name="Singh M."/>
            <person name="Singh A."/>
            <person name="Seah K."/>
            <person name="Emmerich C."/>
        </authorList>
    </citation>
    <scope>NUCLEOTIDE SEQUENCE</scope>
    <source>
        <strain evidence="3">DP1</strain>
    </source>
</reference>
<feature type="compositionally biased region" description="Low complexity" evidence="2">
    <location>
        <begin position="498"/>
        <end position="510"/>
    </location>
</feature>
<accession>A0AAD1XKW5</accession>
<name>A0AAD1XKW5_EUPCR</name>
<protein>
    <submittedName>
        <fullName evidence="3">Uncharacterized protein</fullName>
    </submittedName>
</protein>
<feature type="compositionally biased region" description="Polar residues" evidence="2">
    <location>
        <begin position="427"/>
        <end position="439"/>
    </location>
</feature>
<evidence type="ECO:0000313" key="3">
    <source>
        <dbReference type="EMBL" id="CAI2374522.1"/>
    </source>
</evidence>
<keyword evidence="1" id="KW-0175">Coiled coil</keyword>
<feature type="compositionally biased region" description="Low complexity" evidence="2">
    <location>
        <begin position="458"/>
        <end position="470"/>
    </location>
</feature>
<feature type="region of interest" description="Disordered" evidence="2">
    <location>
        <begin position="391"/>
        <end position="446"/>
    </location>
</feature>
<feature type="region of interest" description="Disordered" evidence="2">
    <location>
        <begin position="458"/>
        <end position="510"/>
    </location>
</feature>
<proteinExistence type="predicted"/>
<dbReference type="EMBL" id="CAMPGE010015932">
    <property type="protein sequence ID" value="CAI2374522.1"/>
    <property type="molecule type" value="Genomic_DNA"/>
</dbReference>
<organism evidence="3 4">
    <name type="scientific">Euplotes crassus</name>
    <dbReference type="NCBI Taxonomy" id="5936"/>
    <lineage>
        <taxon>Eukaryota</taxon>
        <taxon>Sar</taxon>
        <taxon>Alveolata</taxon>
        <taxon>Ciliophora</taxon>
        <taxon>Intramacronucleata</taxon>
        <taxon>Spirotrichea</taxon>
        <taxon>Hypotrichia</taxon>
        <taxon>Euplotida</taxon>
        <taxon>Euplotidae</taxon>
        <taxon>Moneuplotes</taxon>
    </lineage>
</organism>
<evidence type="ECO:0000313" key="4">
    <source>
        <dbReference type="Proteomes" id="UP001295684"/>
    </source>
</evidence>
<feature type="region of interest" description="Disordered" evidence="2">
    <location>
        <begin position="840"/>
        <end position="892"/>
    </location>
</feature>
<dbReference type="AlphaFoldDB" id="A0AAD1XKW5"/>
<dbReference type="Proteomes" id="UP001295684">
    <property type="component" value="Unassembled WGS sequence"/>
</dbReference>
<gene>
    <name evidence="3" type="ORF">ECRASSUSDP1_LOCUS15876</name>
</gene>
<evidence type="ECO:0000256" key="1">
    <source>
        <dbReference type="SAM" id="Coils"/>
    </source>
</evidence>
<comment type="caution">
    <text evidence="3">The sequence shown here is derived from an EMBL/GenBank/DDBJ whole genome shotgun (WGS) entry which is preliminary data.</text>
</comment>